<organism evidence="4 5">
    <name type="scientific">Trichoderma guizhouense</name>
    <dbReference type="NCBI Taxonomy" id="1491466"/>
    <lineage>
        <taxon>Eukaryota</taxon>
        <taxon>Fungi</taxon>
        <taxon>Dikarya</taxon>
        <taxon>Ascomycota</taxon>
        <taxon>Pezizomycotina</taxon>
        <taxon>Sordariomycetes</taxon>
        <taxon>Hypocreomycetidae</taxon>
        <taxon>Hypocreales</taxon>
        <taxon>Hypocreaceae</taxon>
        <taxon>Trichoderma</taxon>
    </lineage>
</organism>
<keyword evidence="5" id="KW-1185">Reference proteome</keyword>
<dbReference type="OrthoDB" id="20729at2759"/>
<proteinExistence type="predicted"/>
<dbReference type="InterPro" id="IPR025151">
    <property type="entry name" value="ELYS_dom"/>
</dbReference>
<name>A0A1T3C5X0_9HYPO</name>
<dbReference type="Pfam" id="PF13934">
    <property type="entry name" value="ELYS"/>
    <property type="match status" value="1"/>
</dbReference>
<evidence type="ECO:0000256" key="1">
    <source>
        <dbReference type="ARBA" id="ARBA00004123"/>
    </source>
</evidence>
<protein>
    <recommendedName>
        <fullName evidence="3">ELYS-like domain-containing protein</fullName>
    </recommendedName>
</protein>
<reference evidence="4 5" key="1">
    <citation type="submission" date="2016-04" db="EMBL/GenBank/DDBJ databases">
        <title>Multiple horizontal gene transfer events from other fungi enriched the ability of the initially mycotrophic fungus Trichoderma (Ascomycota) to feed on dead plant biomass.</title>
        <authorList>
            <person name="Atanasova L."/>
            <person name="Chenthamara K."/>
            <person name="Zhang J."/>
            <person name="Grujic M."/>
            <person name="Henrissat B."/>
            <person name="Kuo A."/>
            <person name="Aertz A."/>
            <person name="Salamov A."/>
            <person name="Lipzen A."/>
            <person name="Labutti K."/>
            <person name="Barry K."/>
            <person name="Miao Y."/>
            <person name="Rahimi M.J."/>
            <person name="Shen Q."/>
            <person name="Grigoriev I.V."/>
            <person name="Kubicek C.P."/>
            <person name="Druzhinina I.S."/>
        </authorList>
    </citation>
    <scope>NUCLEOTIDE SEQUENCE [LARGE SCALE GENOMIC DNA]</scope>
    <source>
        <strain evidence="4 5">NJAU 4742</strain>
    </source>
</reference>
<dbReference type="GO" id="GO:0005634">
    <property type="term" value="C:nucleus"/>
    <property type="evidence" value="ECO:0007669"/>
    <property type="project" value="UniProtKB-SubCell"/>
</dbReference>
<feature type="domain" description="ELYS-like" evidence="3">
    <location>
        <begin position="37"/>
        <end position="251"/>
    </location>
</feature>
<sequence length="302" mass="34224">MIEYTDYQKVFPPGAQMPYDRKRIHEIEARRKELGGQLFIDRVLKALGISKSKVYPPKNDNGVKQLHQQICESNMSMHHKLSLIYYVLLDFDTVEGQASLSETFASASSMPQKYEIFMKGLWYMDGLEFSTALEYVAHPSLVSDFADDIIIALVQNAPDGDFDLALSYFHTVQPVLKTSKALELIFGAMAQTNVTEALLYSRTYPEHAREQLFRQLIAETLGNKASEQAGELAFLPFDSTEEAWFEEYLSTGDGRNLKKAKDTLLVRKIASDRFDEIRTQRTSSQWGPVLEGIKSGIEGQLE</sequence>
<evidence type="ECO:0000313" key="5">
    <source>
        <dbReference type="Proteomes" id="UP000191004"/>
    </source>
</evidence>
<gene>
    <name evidence="4" type="ORF">A0O28_0055710</name>
</gene>
<keyword evidence="2" id="KW-0539">Nucleus</keyword>
<evidence type="ECO:0000259" key="3">
    <source>
        <dbReference type="Pfam" id="PF13934"/>
    </source>
</evidence>
<dbReference type="Proteomes" id="UP000191004">
    <property type="component" value="Unassembled WGS sequence"/>
</dbReference>
<dbReference type="AlphaFoldDB" id="A0A1T3C5X0"/>
<comment type="caution">
    <text evidence="4">The sequence shown here is derived from an EMBL/GenBank/DDBJ whole genome shotgun (WGS) entry which is preliminary data.</text>
</comment>
<dbReference type="EMBL" id="LVVK01000023">
    <property type="protein sequence ID" value="OPB36492.1"/>
    <property type="molecule type" value="Genomic_DNA"/>
</dbReference>
<evidence type="ECO:0000256" key="2">
    <source>
        <dbReference type="ARBA" id="ARBA00023242"/>
    </source>
</evidence>
<evidence type="ECO:0000313" key="4">
    <source>
        <dbReference type="EMBL" id="OPB36492.1"/>
    </source>
</evidence>
<accession>A0A1T3C5X0</accession>
<comment type="subcellular location">
    <subcellularLocation>
        <location evidence="1">Nucleus</location>
    </subcellularLocation>
</comment>